<accession>A0ABT5K0V2</accession>
<dbReference type="RefSeq" id="WP_273671167.1">
    <property type="nucleotide sequence ID" value="NZ_JAQQXR010000004.1"/>
</dbReference>
<evidence type="ECO:0000313" key="1">
    <source>
        <dbReference type="EMBL" id="MDC8758489.1"/>
    </source>
</evidence>
<name>A0ABT5K0V2_9BURK</name>
<gene>
    <name evidence="1" type="ORF">OIK44_12945</name>
</gene>
<dbReference type="Proteomes" id="UP001221208">
    <property type="component" value="Unassembled WGS sequence"/>
</dbReference>
<reference evidence="1 2" key="1">
    <citation type="submission" date="2022-10" db="EMBL/GenBank/DDBJ databases">
        <title>Janthinobacterium sp. hw3 Genome sequencing.</title>
        <authorList>
            <person name="Park S."/>
        </authorList>
    </citation>
    <scope>NUCLEOTIDE SEQUENCE [LARGE SCALE GENOMIC DNA]</scope>
    <source>
        <strain evidence="2">hw3</strain>
    </source>
</reference>
<dbReference type="EMBL" id="JAQQXR010000004">
    <property type="protein sequence ID" value="MDC8758489.1"/>
    <property type="molecule type" value="Genomic_DNA"/>
</dbReference>
<protein>
    <submittedName>
        <fullName evidence="1">Uncharacterized protein</fullName>
    </submittedName>
</protein>
<evidence type="ECO:0000313" key="2">
    <source>
        <dbReference type="Proteomes" id="UP001221208"/>
    </source>
</evidence>
<sequence>MSEHQAKTYARLATATMILLNFFSGAAGNTTGGWDLSANKIA</sequence>
<proteinExistence type="predicted"/>
<comment type="caution">
    <text evidence="1">The sequence shown here is derived from an EMBL/GenBank/DDBJ whole genome shotgun (WGS) entry which is preliminary data.</text>
</comment>
<keyword evidence="2" id="KW-1185">Reference proteome</keyword>
<organism evidence="1 2">
    <name type="scientific">Janthinobacterium fluminis</name>
    <dbReference type="NCBI Taxonomy" id="2987524"/>
    <lineage>
        <taxon>Bacteria</taxon>
        <taxon>Pseudomonadati</taxon>
        <taxon>Pseudomonadota</taxon>
        <taxon>Betaproteobacteria</taxon>
        <taxon>Burkholderiales</taxon>
        <taxon>Oxalobacteraceae</taxon>
        <taxon>Janthinobacterium</taxon>
    </lineage>
</organism>